<protein>
    <submittedName>
        <fullName evidence="2">Uncharacterized protein</fullName>
    </submittedName>
</protein>
<dbReference type="EMBL" id="JAPCWZ010000005">
    <property type="protein sequence ID" value="KAK8862150.1"/>
    <property type="molecule type" value="Genomic_DNA"/>
</dbReference>
<feature type="signal peptide" evidence="1">
    <location>
        <begin position="1"/>
        <end position="19"/>
    </location>
</feature>
<name>A0ABR2IF11_9PEZI</name>
<organism evidence="2 3">
    <name type="scientific">Apiospora arundinis</name>
    <dbReference type="NCBI Taxonomy" id="335852"/>
    <lineage>
        <taxon>Eukaryota</taxon>
        <taxon>Fungi</taxon>
        <taxon>Dikarya</taxon>
        <taxon>Ascomycota</taxon>
        <taxon>Pezizomycotina</taxon>
        <taxon>Sordariomycetes</taxon>
        <taxon>Xylariomycetidae</taxon>
        <taxon>Amphisphaeriales</taxon>
        <taxon>Apiosporaceae</taxon>
        <taxon>Apiospora</taxon>
    </lineage>
</organism>
<reference evidence="2 3" key="1">
    <citation type="journal article" date="2024" name="IMA Fungus">
        <title>Apiospora arundinis, a panoply of carbohydrate-active enzymes and secondary metabolites.</title>
        <authorList>
            <person name="Sorensen T."/>
            <person name="Petersen C."/>
            <person name="Muurmann A.T."/>
            <person name="Christiansen J.V."/>
            <person name="Brundto M.L."/>
            <person name="Overgaard C.K."/>
            <person name="Boysen A.T."/>
            <person name="Wollenberg R.D."/>
            <person name="Larsen T.O."/>
            <person name="Sorensen J.L."/>
            <person name="Nielsen K.L."/>
            <person name="Sondergaard T.E."/>
        </authorList>
    </citation>
    <scope>NUCLEOTIDE SEQUENCE [LARGE SCALE GENOMIC DNA]</scope>
    <source>
        <strain evidence="2 3">AAU 773</strain>
    </source>
</reference>
<comment type="caution">
    <text evidence="2">The sequence shown here is derived from an EMBL/GenBank/DDBJ whole genome shotgun (WGS) entry which is preliminary data.</text>
</comment>
<keyword evidence="3" id="KW-1185">Reference proteome</keyword>
<accession>A0ABR2IF11</accession>
<gene>
    <name evidence="2" type="ORF">PGQ11_008385</name>
</gene>
<dbReference type="Proteomes" id="UP001390339">
    <property type="component" value="Unassembled WGS sequence"/>
</dbReference>
<keyword evidence="1" id="KW-0732">Signal</keyword>
<feature type="chain" id="PRO_5046695103" evidence="1">
    <location>
        <begin position="20"/>
        <end position="73"/>
    </location>
</feature>
<proteinExistence type="predicted"/>
<evidence type="ECO:0000313" key="2">
    <source>
        <dbReference type="EMBL" id="KAK8862150.1"/>
    </source>
</evidence>
<sequence>MRLSLLSAIFLGLSTLIAALPTPKGNDIDVADVFKRGEIEIDVADAFRRDEADNDVVDAFKRGEANIDVADAF</sequence>
<evidence type="ECO:0000256" key="1">
    <source>
        <dbReference type="SAM" id="SignalP"/>
    </source>
</evidence>
<evidence type="ECO:0000313" key="3">
    <source>
        <dbReference type="Proteomes" id="UP001390339"/>
    </source>
</evidence>